<evidence type="ECO:0000313" key="1">
    <source>
        <dbReference type="EMBL" id="TDQ49300.1"/>
    </source>
</evidence>
<evidence type="ECO:0000313" key="2">
    <source>
        <dbReference type="Proteomes" id="UP000295375"/>
    </source>
</evidence>
<sequence length="113" mass="13274">MKAVIVSYDCSDHDPIDEWTPTDPFDVDVWINFTIGPTARAGHNYQVRFVTWNNYVADQRFTIPLERYSFSAVLDAVEDILKSNQGSNWEEVSRVLSRYFDWEYDNCQPYPSH</sequence>
<dbReference type="Proteomes" id="UP000295375">
    <property type="component" value="Unassembled WGS sequence"/>
</dbReference>
<keyword evidence="2" id="KW-1185">Reference proteome</keyword>
<dbReference type="EMBL" id="SNYM01000004">
    <property type="protein sequence ID" value="TDQ49300.1"/>
    <property type="molecule type" value="Genomic_DNA"/>
</dbReference>
<proteinExistence type="predicted"/>
<dbReference type="Pfam" id="PF15586">
    <property type="entry name" value="Imm8"/>
    <property type="match status" value="1"/>
</dbReference>
<accession>A0A4R6UPZ2</accession>
<gene>
    <name evidence="1" type="ORF">EV696_1044</name>
</gene>
<protein>
    <submittedName>
        <fullName evidence="1">Immunity protein 8 of polymorphic toxin system</fullName>
    </submittedName>
</protein>
<name>A0A4R6UPZ2_9GAMM</name>
<organism evidence="1 2">
    <name type="scientific">Permianibacter aggregans</name>
    <dbReference type="NCBI Taxonomy" id="1510150"/>
    <lineage>
        <taxon>Bacteria</taxon>
        <taxon>Pseudomonadati</taxon>
        <taxon>Pseudomonadota</taxon>
        <taxon>Gammaproteobacteria</taxon>
        <taxon>Pseudomonadales</taxon>
        <taxon>Pseudomonadaceae</taxon>
        <taxon>Permianibacter</taxon>
    </lineage>
</organism>
<reference evidence="1 2" key="1">
    <citation type="submission" date="2019-03" db="EMBL/GenBank/DDBJ databases">
        <title>Genomic Encyclopedia of Type Strains, Phase IV (KMG-IV): sequencing the most valuable type-strain genomes for metagenomic binning, comparative biology and taxonomic classification.</title>
        <authorList>
            <person name="Goeker M."/>
        </authorList>
    </citation>
    <scope>NUCLEOTIDE SEQUENCE [LARGE SCALE GENOMIC DNA]</scope>
    <source>
        <strain evidence="1 2">DSM 103792</strain>
    </source>
</reference>
<dbReference type="AlphaFoldDB" id="A0A4R6UPZ2"/>
<comment type="caution">
    <text evidence="1">The sequence shown here is derived from an EMBL/GenBank/DDBJ whole genome shotgun (WGS) entry which is preliminary data.</text>
</comment>
<dbReference type="RefSeq" id="WP_157591381.1">
    <property type="nucleotide sequence ID" value="NZ_CP037953.1"/>
</dbReference>
<dbReference type="InterPro" id="IPR028964">
    <property type="entry name" value="Imm8"/>
</dbReference>